<sequence length="365" mass="40526">MPVILNDNGVDARYRIEVDKDNGQVLVTEGTAKTVEVVGQPNQTLFLRNSDDLKQRLEGEGNVSAEVAVDDDPEPVEPVRQRVPLKAGVNPYVDANEVYIGQGFDIEDDVPGGADGYEIENINSGVTIFSLIGDGRLHLSEDERLKLAIRLLSVEPYSIRLPDETGVRFKAEDDADRSGGKAIGSAIFQLHSVLEQRKHEAEVAEWEKEHEAWKARQQDTDEAKALHELVYRRMLEVYENDTAKIGEAESAGVLESRYSGVYANYRAVILSELNDAGTTATIRLEVLKAEEVAKDVEDYALDAIAYKSLADDKGWSFVGGDLNEVKRRYDWSFPQELDKSKKLLDALGVTAVKYVEAHGIDYPAK</sequence>
<organism evidence="1 2">
    <name type="scientific">Glutamicibacter uratoxydans</name>
    <name type="common">Arthrobacter uratoxydans</name>
    <dbReference type="NCBI Taxonomy" id="43667"/>
    <lineage>
        <taxon>Bacteria</taxon>
        <taxon>Bacillati</taxon>
        <taxon>Actinomycetota</taxon>
        <taxon>Actinomycetes</taxon>
        <taxon>Micrococcales</taxon>
        <taxon>Micrococcaceae</taxon>
        <taxon>Glutamicibacter</taxon>
    </lineage>
</organism>
<dbReference type="AlphaFoldDB" id="A0A4Y4DJ31"/>
<evidence type="ECO:0000313" key="1">
    <source>
        <dbReference type="EMBL" id="GED04553.1"/>
    </source>
</evidence>
<comment type="caution">
    <text evidence="1">The sequence shown here is derived from an EMBL/GenBank/DDBJ whole genome shotgun (WGS) entry which is preliminary data.</text>
</comment>
<dbReference type="RefSeq" id="WP_141360826.1">
    <property type="nucleotide sequence ID" value="NZ_BAAAJL010000007.1"/>
</dbReference>
<accession>A0A4Y4DJ31</accession>
<dbReference type="EMBL" id="BJNY01000001">
    <property type="protein sequence ID" value="GED04553.1"/>
    <property type="molecule type" value="Genomic_DNA"/>
</dbReference>
<proteinExistence type="predicted"/>
<protein>
    <submittedName>
        <fullName evidence="1">Uncharacterized protein</fullName>
    </submittedName>
</protein>
<keyword evidence="2" id="KW-1185">Reference proteome</keyword>
<gene>
    <name evidence="1" type="ORF">AUR04nite_00850</name>
</gene>
<dbReference type="Proteomes" id="UP000316612">
    <property type="component" value="Unassembled WGS sequence"/>
</dbReference>
<reference evidence="1 2" key="1">
    <citation type="submission" date="2019-06" db="EMBL/GenBank/DDBJ databases">
        <title>Whole genome shotgun sequence of Glutamicibacter uratoxydans NBRC 15515.</title>
        <authorList>
            <person name="Hosoyama A."/>
            <person name="Uohara A."/>
            <person name="Ohji S."/>
            <person name="Ichikawa N."/>
        </authorList>
    </citation>
    <scope>NUCLEOTIDE SEQUENCE [LARGE SCALE GENOMIC DNA]</scope>
    <source>
        <strain evidence="1 2">NBRC 15515</strain>
    </source>
</reference>
<evidence type="ECO:0000313" key="2">
    <source>
        <dbReference type="Proteomes" id="UP000316612"/>
    </source>
</evidence>
<name>A0A4Y4DJ31_GLUUR</name>